<evidence type="ECO:0000313" key="2">
    <source>
        <dbReference type="Proteomes" id="UP000288507"/>
    </source>
</evidence>
<comment type="caution">
    <text evidence="1">The sequence shown here is derived from an EMBL/GenBank/DDBJ whole genome shotgun (WGS) entry which is preliminary data.</text>
</comment>
<name>A0A430WKJ2_CAMJU</name>
<accession>A0A430WKJ2</accession>
<dbReference type="Proteomes" id="UP000288507">
    <property type="component" value="Unassembled WGS sequence"/>
</dbReference>
<dbReference type="EMBL" id="PRBV01000008">
    <property type="protein sequence ID" value="RTJ79132.1"/>
    <property type="molecule type" value="Genomic_DNA"/>
</dbReference>
<evidence type="ECO:0000313" key="1">
    <source>
        <dbReference type="EMBL" id="RTJ79132.1"/>
    </source>
</evidence>
<reference evidence="1 2" key="1">
    <citation type="journal article" date="2019" name="Appl. Environ. Microbiol.">
        <title>Population genetics and characterization of Campylobacter jejuni isolates in western jackdaws and game birds in Finland.</title>
        <authorList>
            <person name="Kovanen S."/>
            <person name="Rossi M."/>
            <person name="Pohja-Mykra M."/>
            <person name="Nieminen T."/>
            <person name="Raunio-Saarnisto M."/>
            <person name="Sauvala M."/>
            <person name="Fredriksson-Ahomaa M."/>
            <person name="Hanninen M.L."/>
            <person name="Kivisto R."/>
        </authorList>
    </citation>
    <scope>NUCLEOTIDE SEQUENCE [LARGE SCALE GENOMIC DNA]</scope>
    <source>
        <strain evidence="1 2">CB313</strain>
    </source>
</reference>
<proteinExistence type="predicted"/>
<dbReference type="AlphaFoldDB" id="A0A430WKJ2"/>
<organism evidence="1 2">
    <name type="scientific">Campylobacter jejuni</name>
    <dbReference type="NCBI Taxonomy" id="197"/>
    <lineage>
        <taxon>Bacteria</taxon>
        <taxon>Pseudomonadati</taxon>
        <taxon>Campylobacterota</taxon>
        <taxon>Epsilonproteobacteria</taxon>
        <taxon>Campylobacterales</taxon>
        <taxon>Campylobacteraceae</taxon>
        <taxon>Campylobacter</taxon>
    </lineage>
</organism>
<protein>
    <submittedName>
        <fullName evidence="1">Uncharacterized protein</fullName>
    </submittedName>
</protein>
<sequence>MIKKFYKIHFDAFKFTTSFQKYCKYILRNFNLENFKFYPLLFSKLLKTPYSLKNPKQQQTLF</sequence>
<gene>
    <name evidence="1" type="ORF">C3H57_06395</name>
</gene>